<feature type="compositionally biased region" description="Polar residues" evidence="1">
    <location>
        <begin position="153"/>
        <end position="163"/>
    </location>
</feature>
<dbReference type="GeneID" id="63725654"/>
<feature type="compositionally biased region" description="Low complexity" evidence="1">
    <location>
        <begin position="1"/>
        <end position="22"/>
    </location>
</feature>
<sequence length="222" mass="22703">MPGTPGSSRSGRAPSRSPSGSPAGRGGNKSSPLSQSSHSSASPSPGLGRGRFTTPPPSVGWGFGAPRTPPPPQHRGGSPMANIFGLDGHNPPTQISGPNRGASSLSPSPRTGSSREQSASPSPQPGYGHAGAPGPWEFAPDIGLTRDARYYGNSYQPVRMTTRQRGRGLGYSFGRVPTSSPSSPTSSSSVSAPRTPPAQMSKRPRDGSTPPSGAGPSKEKRR</sequence>
<feature type="compositionally biased region" description="Low complexity" evidence="1">
    <location>
        <begin position="175"/>
        <end position="193"/>
    </location>
</feature>
<feature type="compositionally biased region" description="Low complexity" evidence="1">
    <location>
        <begin position="103"/>
        <end position="115"/>
    </location>
</feature>
<dbReference type="VEuPathDB" id="FungiDB:ASPVEDRAFT_28698"/>
<keyword evidence="3" id="KW-1185">Reference proteome</keyword>
<organism evidence="2 3">
    <name type="scientific">Aspergillus versicolor CBS 583.65</name>
    <dbReference type="NCBI Taxonomy" id="1036611"/>
    <lineage>
        <taxon>Eukaryota</taxon>
        <taxon>Fungi</taxon>
        <taxon>Dikarya</taxon>
        <taxon>Ascomycota</taxon>
        <taxon>Pezizomycotina</taxon>
        <taxon>Eurotiomycetes</taxon>
        <taxon>Eurotiomycetidae</taxon>
        <taxon>Eurotiales</taxon>
        <taxon>Aspergillaceae</taxon>
        <taxon>Aspergillus</taxon>
        <taxon>Aspergillus subgen. Nidulantes</taxon>
    </lineage>
</organism>
<evidence type="ECO:0000256" key="1">
    <source>
        <dbReference type="SAM" id="MobiDB-lite"/>
    </source>
</evidence>
<proteinExistence type="predicted"/>
<accession>A0A1L9PKM0</accession>
<evidence type="ECO:0000313" key="2">
    <source>
        <dbReference type="EMBL" id="OJJ02077.1"/>
    </source>
</evidence>
<dbReference type="Proteomes" id="UP000184073">
    <property type="component" value="Unassembled WGS sequence"/>
</dbReference>
<dbReference type="OrthoDB" id="10587855at2759"/>
<evidence type="ECO:0000313" key="3">
    <source>
        <dbReference type="Proteomes" id="UP000184073"/>
    </source>
</evidence>
<reference evidence="3" key="1">
    <citation type="journal article" date="2017" name="Genome Biol.">
        <title>Comparative genomics reveals high biological diversity and specific adaptations in the industrially and medically important fungal genus Aspergillus.</title>
        <authorList>
            <person name="de Vries R.P."/>
            <person name="Riley R."/>
            <person name="Wiebenga A."/>
            <person name="Aguilar-Osorio G."/>
            <person name="Amillis S."/>
            <person name="Uchima C.A."/>
            <person name="Anderluh G."/>
            <person name="Asadollahi M."/>
            <person name="Askin M."/>
            <person name="Barry K."/>
            <person name="Battaglia E."/>
            <person name="Bayram O."/>
            <person name="Benocci T."/>
            <person name="Braus-Stromeyer S.A."/>
            <person name="Caldana C."/>
            <person name="Canovas D."/>
            <person name="Cerqueira G.C."/>
            <person name="Chen F."/>
            <person name="Chen W."/>
            <person name="Choi C."/>
            <person name="Clum A."/>
            <person name="Dos Santos R.A."/>
            <person name="Damasio A.R."/>
            <person name="Diallinas G."/>
            <person name="Emri T."/>
            <person name="Fekete E."/>
            <person name="Flipphi M."/>
            <person name="Freyberg S."/>
            <person name="Gallo A."/>
            <person name="Gournas C."/>
            <person name="Habgood R."/>
            <person name="Hainaut M."/>
            <person name="Harispe M.L."/>
            <person name="Henrissat B."/>
            <person name="Hilden K.S."/>
            <person name="Hope R."/>
            <person name="Hossain A."/>
            <person name="Karabika E."/>
            <person name="Karaffa L."/>
            <person name="Karanyi Z."/>
            <person name="Krasevec N."/>
            <person name="Kuo A."/>
            <person name="Kusch H."/>
            <person name="LaButti K."/>
            <person name="Lagendijk E.L."/>
            <person name="Lapidus A."/>
            <person name="Levasseur A."/>
            <person name="Lindquist E."/>
            <person name="Lipzen A."/>
            <person name="Logrieco A.F."/>
            <person name="MacCabe A."/>
            <person name="Maekelae M.R."/>
            <person name="Malavazi I."/>
            <person name="Melin P."/>
            <person name="Meyer V."/>
            <person name="Mielnichuk N."/>
            <person name="Miskei M."/>
            <person name="Molnar A.P."/>
            <person name="Mule G."/>
            <person name="Ngan C.Y."/>
            <person name="Orejas M."/>
            <person name="Orosz E."/>
            <person name="Ouedraogo J.P."/>
            <person name="Overkamp K.M."/>
            <person name="Park H.-S."/>
            <person name="Perrone G."/>
            <person name="Piumi F."/>
            <person name="Punt P.J."/>
            <person name="Ram A.F."/>
            <person name="Ramon A."/>
            <person name="Rauscher S."/>
            <person name="Record E."/>
            <person name="Riano-Pachon D.M."/>
            <person name="Robert V."/>
            <person name="Roehrig J."/>
            <person name="Ruller R."/>
            <person name="Salamov A."/>
            <person name="Salih N.S."/>
            <person name="Samson R.A."/>
            <person name="Sandor E."/>
            <person name="Sanguinetti M."/>
            <person name="Schuetze T."/>
            <person name="Sepcic K."/>
            <person name="Shelest E."/>
            <person name="Sherlock G."/>
            <person name="Sophianopoulou V."/>
            <person name="Squina F.M."/>
            <person name="Sun H."/>
            <person name="Susca A."/>
            <person name="Todd R.B."/>
            <person name="Tsang A."/>
            <person name="Unkles S.E."/>
            <person name="van de Wiele N."/>
            <person name="van Rossen-Uffink D."/>
            <person name="Oliveira J.V."/>
            <person name="Vesth T.C."/>
            <person name="Visser J."/>
            <person name="Yu J.-H."/>
            <person name="Zhou M."/>
            <person name="Andersen M.R."/>
            <person name="Archer D.B."/>
            <person name="Baker S.E."/>
            <person name="Benoit I."/>
            <person name="Brakhage A.A."/>
            <person name="Braus G.H."/>
            <person name="Fischer R."/>
            <person name="Frisvad J.C."/>
            <person name="Goldman G.H."/>
            <person name="Houbraken J."/>
            <person name="Oakley B."/>
            <person name="Pocsi I."/>
            <person name="Scazzocchio C."/>
            <person name="Seiboth B."/>
            <person name="vanKuyk P.A."/>
            <person name="Wortman J."/>
            <person name="Dyer P.S."/>
            <person name="Grigoriev I.V."/>
        </authorList>
    </citation>
    <scope>NUCLEOTIDE SEQUENCE [LARGE SCALE GENOMIC DNA]</scope>
    <source>
        <strain evidence="3">CBS 583.65</strain>
    </source>
</reference>
<dbReference type="RefSeq" id="XP_040667839.1">
    <property type="nucleotide sequence ID" value="XM_040810143.1"/>
</dbReference>
<dbReference type="EMBL" id="KV878129">
    <property type="protein sequence ID" value="OJJ02077.1"/>
    <property type="molecule type" value="Genomic_DNA"/>
</dbReference>
<feature type="region of interest" description="Disordered" evidence="1">
    <location>
        <begin position="1"/>
        <end position="222"/>
    </location>
</feature>
<gene>
    <name evidence="2" type="ORF">ASPVEDRAFT_28698</name>
</gene>
<name>A0A1L9PKM0_ASPVE</name>
<feature type="compositionally biased region" description="Low complexity" evidence="1">
    <location>
        <begin position="30"/>
        <end position="45"/>
    </location>
</feature>
<dbReference type="AlphaFoldDB" id="A0A1L9PKM0"/>
<protein>
    <submittedName>
        <fullName evidence="2">Uncharacterized protein</fullName>
    </submittedName>
</protein>